<evidence type="ECO:0000256" key="4">
    <source>
        <dbReference type="ARBA" id="ARBA00022679"/>
    </source>
</evidence>
<dbReference type="EMBL" id="CP051217">
    <property type="protein sequence ID" value="QJB70287.1"/>
    <property type="molecule type" value="Genomic_DNA"/>
</dbReference>
<dbReference type="Gene3D" id="3.30.450.40">
    <property type="match status" value="1"/>
</dbReference>
<gene>
    <name evidence="10" type="ORF">HF685_14215</name>
</gene>
<keyword evidence="11" id="KW-1185">Reference proteome</keyword>
<dbReference type="PANTHER" id="PTHR43102:SF2">
    <property type="entry name" value="GAF DOMAIN-CONTAINING PROTEIN"/>
    <property type="match status" value="1"/>
</dbReference>
<dbReference type="EC" id="2.7.13.3" evidence="2"/>
<keyword evidence="3" id="KW-0597">Phosphoprotein</keyword>
<accession>A0A6H2DQ76</accession>
<reference evidence="10 11" key="1">
    <citation type="submission" date="2020-04" db="EMBL/GenBank/DDBJ databases">
        <title>Genome sequence for Sphingorhabdus sp. strain M1.</title>
        <authorList>
            <person name="Park S.-J."/>
        </authorList>
    </citation>
    <scope>NUCLEOTIDE SEQUENCE [LARGE SCALE GENOMIC DNA]</scope>
    <source>
        <strain evidence="10 11">JK6</strain>
    </source>
</reference>
<dbReference type="Gene3D" id="3.30.450.20">
    <property type="entry name" value="PAS domain"/>
    <property type="match status" value="1"/>
</dbReference>
<evidence type="ECO:0000256" key="5">
    <source>
        <dbReference type="ARBA" id="ARBA00022741"/>
    </source>
</evidence>
<dbReference type="InterPro" id="IPR035965">
    <property type="entry name" value="PAS-like_dom_sf"/>
</dbReference>
<dbReference type="InterPro" id="IPR011102">
    <property type="entry name" value="Sig_transdc_His_kinase_HWE"/>
</dbReference>
<dbReference type="InterPro" id="IPR013655">
    <property type="entry name" value="PAS_fold_3"/>
</dbReference>
<dbReference type="InterPro" id="IPR003018">
    <property type="entry name" value="GAF"/>
</dbReference>
<evidence type="ECO:0000313" key="11">
    <source>
        <dbReference type="Proteomes" id="UP000501600"/>
    </source>
</evidence>
<dbReference type="Pfam" id="PF01590">
    <property type="entry name" value="GAF"/>
    <property type="match status" value="1"/>
</dbReference>
<dbReference type="SUPFAM" id="SSF55874">
    <property type="entry name" value="ATPase domain of HSP90 chaperone/DNA topoisomerase II/histidine kinase"/>
    <property type="match status" value="1"/>
</dbReference>
<dbReference type="InterPro" id="IPR000014">
    <property type="entry name" value="PAS"/>
</dbReference>
<dbReference type="CDD" id="cd00130">
    <property type="entry name" value="PAS"/>
    <property type="match status" value="1"/>
</dbReference>
<dbReference type="KEGG" id="phao:HF685_14215"/>
<dbReference type="InterPro" id="IPR036890">
    <property type="entry name" value="HATPase_C_sf"/>
</dbReference>
<organism evidence="10 11">
    <name type="scientific">Parasphingorhabdus halotolerans</name>
    <dbReference type="NCBI Taxonomy" id="2725558"/>
    <lineage>
        <taxon>Bacteria</taxon>
        <taxon>Pseudomonadati</taxon>
        <taxon>Pseudomonadota</taxon>
        <taxon>Alphaproteobacteria</taxon>
        <taxon>Sphingomonadales</taxon>
        <taxon>Sphingomonadaceae</taxon>
        <taxon>Parasphingorhabdus</taxon>
    </lineage>
</organism>
<keyword evidence="5" id="KW-0547">Nucleotide-binding</keyword>
<name>A0A6H2DQ76_9SPHN</name>
<feature type="domain" description="GAF" evidence="8">
    <location>
        <begin position="32"/>
        <end position="175"/>
    </location>
</feature>
<evidence type="ECO:0000256" key="2">
    <source>
        <dbReference type="ARBA" id="ARBA00012438"/>
    </source>
</evidence>
<dbReference type="SUPFAM" id="SSF55781">
    <property type="entry name" value="GAF domain-like"/>
    <property type="match status" value="1"/>
</dbReference>
<dbReference type="PANTHER" id="PTHR43102">
    <property type="entry name" value="SLR1143 PROTEIN"/>
    <property type="match status" value="1"/>
</dbReference>
<dbReference type="Gene3D" id="3.30.565.10">
    <property type="entry name" value="Histidine kinase-like ATPase, C-terminal domain"/>
    <property type="match status" value="1"/>
</dbReference>
<dbReference type="InterPro" id="IPR029016">
    <property type="entry name" value="GAF-like_dom_sf"/>
</dbReference>
<evidence type="ECO:0000256" key="7">
    <source>
        <dbReference type="ARBA" id="ARBA00022840"/>
    </source>
</evidence>
<sequence length="501" mass="55659">MNSIARPEHRLNQSYENRRLETLAQYHIMDSAPEIAFDRVTRLAADVFGAPMASISLIDHKRQWFKSAVGLKEPQTHRDIAICAHVLDSGETLVVEDASQDSRFDCNPLVTGDPFIKFYAGAPLVAPNAMILGTLWIGDTGPRDRPTKNQLDQLQSMAEIVMSEMELRREIILREKAQKAAALDRTNLDLTLALSNTASFRVDIETGKIEWAGAYMKVWGQDAGESLVTVDEAMDRIHPDDRQSVQEAMAEAAKPGVIYDARFRIIWPSGEIRWIEGVGDQIEINGRHTLTGLNKDITNSVDQQEKLRLHTRELHHRLRNLFATLQSIMTLTKKSATSIDDYIERISGRLRALNRAQQILLDTNFVTGSFAALVRDLCQTYPRVRSSGPDITLPENAMVSLSLVLNELATNAAKYGALAADEGEVNIDWEVHSNDSGPQVKLCWSEQGSGKSDDAPASTGFGSSLIDHSITRNLQGKVNRDWTSDGLVCTIIFPVPEDGKK</sequence>
<keyword evidence="6" id="KW-0418">Kinase</keyword>
<evidence type="ECO:0000313" key="10">
    <source>
        <dbReference type="EMBL" id="QJB70287.1"/>
    </source>
</evidence>
<proteinExistence type="predicted"/>
<dbReference type="AlphaFoldDB" id="A0A6H2DQ76"/>
<dbReference type="SMART" id="SM00065">
    <property type="entry name" value="GAF"/>
    <property type="match status" value="1"/>
</dbReference>
<keyword evidence="4" id="KW-0808">Transferase</keyword>
<evidence type="ECO:0000256" key="6">
    <source>
        <dbReference type="ARBA" id="ARBA00022777"/>
    </source>
</evidence>
<keyword evidence="7" id="KW-0067">ATP-binding</keyword>
<evidence type="ECO:0000256" key="3">
    <source>
        <dbReference type="ARBA" id="ARBA00022553"/>
    </source>
</evidence>
<protein>
    <recommendedName>
        <fullName evidence="2">histidine kinase</fullName>
        <ecNumber evidence="2">2.7.13.3</ecNumber>
    </recommendedName>
</protein>
<feature type="domain" description="Signal transduction histidine kinase HWE region" evidence="9">
    <location>
        <begin position="313"/>
        <end position="390"/>
    </location>
</feature>
<dbReference type="SMART" id="SM00911">
    <property type="entry name" value="HWE_HK"/>
    <property type="match status" value="1"/>
</dbReference>
<dbReference type="RefSeq" id="WP_168820553.1">
    <property type="nucleotide sequence ID" value="NZ_CP051217.1"/>
</dbReference>
<evidence type="ECO:0000256" key="1">
    <source>
        <dbReference type="ARBA" id="ARBA00000085"/>
    </source>
</evidence>
<evidence type="ECO:0000259" key="9">
    <source>
        <dbReference type="SMART" id="SM00911"/>
    </source>
</evidence>
<comment type="catalytic activity">
    <reaction evidence="1">
        <text>ATP + protein L-histidine = ADP + protein N-phospho-L-histidine.</text>
        <dbReference type="EC" id="2.7.13.3"/>
    </reaction>
</comment>
<dbReference type="GO" id="GO:0005524">
    <property type="term" value="F:ATP binding"/>
    <property type="evidence" value="ECO:0007669"/>
    <property type="project" value="UniProtKB-KW"/>
</dbReference>
<dbReference type="GO" id="GO:0004673">
    <property type="term" value="F:protein histidine kinase activity"/>
    <property type="evidence" value="ECO:0007669"/>
    <property type="project" value="UniProtKB-EC"/>
</dbReference>
<dbReference type="Pfam" id="PF07536">
    <property type="entry name" value="HWE_HK"/>
    <property type="match status" value="1"/>
</dbReference>
<dbReference type="SUPFAM" id="SSF55785">
    <property type="entry name" value="PYP-like sensor domain (PAS domain)"/>
    <property type="match status" value="1"/>
</dbReference>
<evidence type="ECO:0000259" key="8">
    <source>
        <dbReference type="SMART" id="SM00065"/>
    </source>
</evidence>
<dbReference type="Pfam" id="PF08447">
    <property type="entry name" value="PAS_3"/>
    <property type="match status" value="1"/>
</dbReference>
<dbReference type="Proteomes" id="UP000501600">
    <property type="component" value="Chromosome"/>
</dbReference>